<dbReference type="PANTHER" id="PTHR22826:SF106">
    <property type="entry name" value="TRIO, ISOFORM A"/>
    <property type="match status" value="1"/>
</dbReference>
<dbReference type="PANTHER" id="PTHR22826">
    <property type="entry name" value="RHO GUANINE EXCHANGE FACTOR-RELATED"/>
    <property type="match status" value="1"/>
</dbReference>
<reference evidence="4 5" key="1">
    <citation type="submission" date="2025-04" db="UniProtKB">
        <authorList>
            <consortium name="RefSeq"/>
        </authorList>
    </citation>
    <scope>IDENTIFICATION</scope>
</reference>
<dbReference type="GO" id="GO:0019898">
    <property type="term" value="C:extrinsic component of membrane"/>
    <property type="evidence" value="ECO:0007669"/>
    <property type="project" value="TreeGrafter"/>
</dbReference>
<evidence type="ECO:0000313" key="3">
    <source>
        <dbReference type="Proteomes" id="UP000079169"/>
    </source>
</evidence>
<evidence type="ECO:0000313" key="5">
    <source>
        <dbReference type="RefSeq" id="XP_026687264.1"/>
    </source>
</evidence>
<keyword evidence="3" id="KW-1185">Reference proteome</keyword>
<dbReference type="InterPro" id="IPR051336">
    <property type="entry name" value="RhoGEF_Guanine_NuclExch_SF"/>
</dbReference>
<dbReference type="AlphaFoldDB" id="A0A3Q0JFX1"/>
<dbReference type="GO" id="GO:0007411">
    <property type="term" value="P:axon guidance"/>
    <property type="evidence" value="ECO:0007669"/>
    <property type="project" value="TreeGrafter"/>
</dbReference>
<proteinExistence type="predicted"/>
<dbReference type="SUPFAM" id="SSF48065">
    <property type="entry name" value="DBL homology domain (DH-domain)"/>
    <property type="match status" value="1"/>
</dbReference>
<gene>
    <name evidence="4 5" type="primary">LOC103520273</name>
</gene>
<feature type="domain" description="DH" evidence="2">
    <location>
        <begin position="1"/>
        <end position="85"/>
    </location>
</feature>
<dbReference type="GO" id="GO:0005085">
    <property type="term" value="F:guanyl-nucleotide exchange factor activity"/>
    <property type="evidence" value="ECO:0007669"/>
    <property type="project" value="UniProtKB-KW"/>
</dbReference>
<dbReference type="Gene3D" id="1.20.900.10">
    <property type="entry name" value="Dbl homology (DH) domain"/>
    <property type="match status" value="1"/>
</dbReference>
<evidence type="ECO:0000256" key="1">
    <source>
        <dbReference type="ARBA" id="ARBA00022658"/>
    </source>
</evidence>
<dbReference type="GeneID" id="103520273"/>
<dbReference type="RefSeq" id="XP_026687264.1">
    <property type="nucleotide sequence ID" value="XM_026831463.1"/>
</dbReference>
<evidence type="ECO:0000313" key="4">
    <source>
        <dbReference type="RefSeq" id="XP_026687263.1"/>
    </source>
</evidence>
<evidence type="ECO:0000259" key="2">
    <source>
        <dbReference type="PROSITE" id="PS50010"/>
    </source>
</evidence>
<organism evidence="3 5">
    <name type="scientific">Diaphorina citri</name>
    <name type="common">Asian citrus psyllid</name>
    <dbReference type="NCBI Taxonomy" id="121845"/>
    <lineage>
        <taxon>Eukaryota</taxon>
        <taxon>Metazoa</taxon>
        <taxon>Ecdysozoa</taxon>
        <taxon>Arthropoda</taxon>
        <taxon>Hexapoda</taxon>
        <taxon>Insecta</taxon>
        <taxon>Pterygota</taxon>
        <taxon>Neoptera</taxon>
        <taxon>Paraneoptera</taxon>
        <taxon>Hemiptera</taxon>
        <taxon>Sternorrhyncha</taxon>
        <taxon>Psylloidea</taxon>
        <taxon>Psyllidae</taxon>
        <taxon>Diaphorininae</taxon>
        <taxon>Diaphorina</taxon>
    </lineage>
</organism>
<accession>A0A3Q0JFX1</accession>
<dbReference type="InterPro" id="IPR000219">
    <property type="entry name" value="DH_dom"/>
</dbReference>
<dbReference type="Pfam" id="PF00621">
    <property type="entry name" value="RhoGEF"/>
    <property type="match status" value="1"/>
</dbReference>
<dbReference type="KEGG" id="dci:103520273"/>
<keyword evidence="1" id="KW-0344">Guanine-nucleotide releasing factor</keyword>
<dbReference type="RefSeq" id="XP_026687263.1">
    <property type="nucleotide sequence ID" value="XM_026831462.1"/>
</dbReference>
<dbReference type="STRING" id="121845.A0A3Q0JFX1"/>
<dbReference type="InterPro" id="IPR035899">
    <property type="entry name" value="DBL_dom_sf"/>
</dbReference>
<name>A0A3Q0JFX1_DIACI</name>
<dbReference type="GO" id="GO:0005737">
    <property type="term" value="C:cytoplasm"/>
    <property type="evidence" value="ECO:0007669"/>
    <property type="project" value="TreeGrafter"/>
</dbReference>
<protein>
    <submittedName>
        <fullName evidence="4">Kalirin-like isoform X1</fullName>
    </submittedName>
    <submittedName>
        <fullName evidence="5">Kalirin-like isoform X2</fullName>
    </submittedName>
</protein>
<dbReference type="PROSITE" id="PS50010">
    <property type="entry name" value="DH_2"/>
    <property type="match status" value="1"/>
</dbReference>
<dbReference type="PaxDb" id="121845-A0A3Q0JFX1"/>
<dbReference type="Proteomes" id="UP000079169">
    <property type="component" value="Unplaced"/>
</dbReference>
<sequence>MYVHYCRNKPDSNALLVQHGGPLFEELQKKHRVDHPVSAYLIKPVQRITKYQLLLKDLQGEIKGQGEIKDGLEVMLSVPRKANDALHLSLLEAPADVNIDAMGEVVLQDALQVWDPKQLIRKGK</sequence>